<sequence length="50" mass="5497">MVHSTKEKRRVCGCGCEEIVSKSTENRHLAGAAPRRILAAQFHPDAPPLK</sequence>
<keyword evidence="2" id="KW-1185">Reference proteome</keyword>
<proteinExistence type="predicted"/>
<name>A0A4Q2D2V1_9AGAR</name>
<dbReference type="AlphaFoldDB" id="A0A4Q2D2V1"/>
<protein>
    <submittedName>
        <fullName evidence="1">Uncharacterized protein</fullName>
    </submittedName>
</protein>
<dbReference type="Proteomes" id="UP000290288">
    <property type="component" value="Unassembled WGS sequence"/>
</dbReference>
<organism evidence="1 2">
    <name type="scientific">Candolleomyces aberdarensis</name>
    <dbReference type="NCBI Taxonomy" id="2316362"/>
    <lineage>
        <taxon>Eukaryota</taxon>
        <taxon>Fungi</taxon>
        <taxon>Dikarya</taxon>
        <taxon>Basidiomycota</taxon>
        <taxon>Agaricomycotina</taxon>
        <taxon>Agaricomycetes</taxon>
        <taxon>Agaricomycetidae</taxon>
        <taxon>Agaricales</taxon>
        <taxon>Agaricineae</taxon>
        <taxon>Psathyrellaceae</taxon>
        <taxon>Candolleomyces</taxon>
    </lineage>
</organism>
<comment type="caution">
    <text evidence="1">The sequence shown here is derived from an EMBL/GenBank/DDBJ whole genome shotgun (WGS) entry which is preliminary data.</text>
</comment>
<reference evidence="1 2" key="1">
    <citation type="submission" date="2019-01" db="EMBL/GenBank/DDBJ databases">
        <title>Draft genome sequence of Psathyrella aberdarensis IHI B618.</title>
        <authorList>
            <person name="Buettner E."/>
            <person name="Kellner H."/>
        </authorList>
    </citation>
    <scope>NUCLEOTIDE SEQUENCE [LARGE SCALE GENOMIC DNA]</scope>
    <source>
        <strain evidence="1 2">IHI B618</strain>
    </source>
</reference>
<gene>
    <name evidence="1" type="ORF">EST38_g12263</name>
</gene>
<accession>A0A4Q2D2V1</accession>
<evidence type="ECO:0000313" key="2">
    <source>
        <dbReference type="Proteomes" id="UP000290288"/>
    </source>
</evidence>
<dbReference type="EMBL" id="SDEE01000875">
    <property type="protein sequence ID" value="RXW13590.1"/>
    <property type="molecule type" value="Genomic_DNA"/>
</dbReference>
<evidence type="ECO:0000313" key="1">
    <source>
        <dbReference type="EMBL" id="RXW13590.1"/>
    </source>
</evidence>